<dbReference type="Pfam" id="PF13450">
    <property type="entry name" value="NAD_binding_8"/>
    <property type="match status" value="1"/>
</dbReference>
<feature type="domain" description="Amine oxidase" evidence="1">
    <location>
        <begin position="102"/>
        <end position="328"/>
    </location>
</feature>
<dbReference type="Proteomes" id="UP000198284">
    <property type="component" value="Unassembled WGS sequence"/>
</dbReference>
<dbReference type="GO" id="GO:0016491">
    <property type="term" value="F:oxidoreductase activity"/>
    <property type="evidence" value="ECO:0007669"/>
    <property type="project" value="InterPro"/>
</dbReference>
<organism evidence="2 3">
    <name type="scientific">Noviherbaspirillum humi</name>
    <dbReference type="NCBI Taxonomy" id="1688639"/>
    <lineage>
        <taxon>Bacteria</taxon>
        <taxon>Pseudomonadati</taxon>
        <taxon>Pseudomonadota</taxon>
        <taxon>Betaproteobacteria</taxon>
        <taxon>Burkholderiales</taxon>
        <taxon>Oxalobacteraceae</taxon>
        <taxon>Noviherbaspirillum</taxon>
    </lineage>
</organism>
<dbReference type="AlphaFoldDB" id="A0A239J166"/>
<dbReference type="Gene3D" id="3.90.660.10">
    <property type="match status" value="1"/>
</dbReference>
<dbReference type="Pfam" id="PF01593">
    <property type="entry name" value="Amino_oxidase"/>
    <property type="match status" value="1"/>
</dbReference>
<dbReference type="PANTHER" id="PTHR16128:SF5">
    <property type="entry name" value="FAD_NAD(P)-BINDING OXIDOREDUCTASE FAMILY PROTEIN"/>
    <property type="match status" value="1"/>
</dbReference>
<dbReference type="RefSeq" id="WP_089400273.1">
    <property type="nucleotide sequence ID" value="NZ_FZOT01000011.1"/>
</dbReference>
<name>A0A239J166_9BURK</name>
<dbReference type="Gene3D" id="3.50.50.60">
    <property type="entry name" value="FAD/NAD(P)-binding domain"/>
    <property type="match status" value="1"/>
</dbReference>
<dbReference type="OrthoDB" id="5792777at2"/>
<evidence type="ECO:0000313" key="2">
    <source>
        <dbReference type="EMBL" id="SNS99505.1"/>
    </source>
</evidence>
<gene>
    <name evidence="2" type="ORF">SAMN06265795_11166</name>
</gene>
<protein>
    <recommendedName>
        <fullName evidence="1">Amine oxidase domain-containing protein</fullName>
    </recommendedName>
</protein>
<dbReference type="InterPro" id="IPR036188">
    <property type="entry name" value="FAD/NAD-bd_sf"/>
</dbReference>
<keyword evidence="3" id="KW-1185">Reference proteome</keyword>
<accession>A0A239J166</accession>
<evidence type="ECO:0000313" key="3">
    <source>
        <dbReference type="Proteomes" id="UP000198284"/>
    </source>
</evidence>
<dbReference type="InterPro" id="IPR002937">
    <property type="entry name" value="Amino_oxidase"/>
</dbReference>
<proteinExistence type="predicted"/>
<evidence type="ECO:0000259" key="1">
    <source>
        <dbReference type="Pfam" id="PF01593"/>
    </source>
</evidence>
<dbReference type="EMBL" id="FZOT01000011">
    <property type="protein sequence ID" value="SNS99505.1"/>
    <property type="molecule type" value="Genomic_DNA"/>
</dbReference>
<reference evidence="2 3" key="1">
    <citation type="submission" date="2017-06" db="EMBL/GenBank/DDBJ databases">
        <authorList>
            <person name="Kim H.J."/>
            <person name="Triplett B.A."/>
        </authorList>
    </citation>
    <scope>NUCLEOTIDE SEQUENCE [LARGE SCALE GENOMIC DNA]</scope>
    <source>
        <strain evidence="2 3">U15</strain>
    </source>
</reference>
<dbReference type="PANTHER" id="PTHR16128">
    <property type="entry name" value="FAD/NAD(P)-BINDING OXIDOREDUCTASE FAMILY PROTEIN"/>
    <property type="match status" value="1"/>
</dbReference>
<sequence length="337" mass="35974">MHAAIIGAGIAGLACAASLREAGIAVDIFEKSRGPGGRMSTRRGEGWQCDHGAQYFTARDPAFRAEVARWIAAGAAAPWQPRLAVFGGSGGHGSEGSPERFVGTPGMTAPARLLAAELALAARTTVNQIERDGAGWRLASAEHGWLPRRFDAVLLAVPAPQAVPLLQSSAPELAVLAARVRMRGCWSLMLRFDSRLPLAFDAAFINAGPLRWVARDSSKPGRLSREIDVPDTWLLHAHAEWSEAHIEDMPEAVAPILLQAFAALAGPAAETPQAWTAHRWRHADTDPPLERECAWDGGLGIGLCGDWIHAGKVEGAWLSGRALARELLRSQGVTRAA</sequence>
<dbReference type="PRINTS" id="PR00419">
    <property type="entry name" value="ADXRDTASE"/>
</dbReference>
<dbReference type="SUPFAM" id="SSF51905">
    <property type="entry name" value="FAD/NAD(P)-binding domain"/>
    <property type="match status" value="1"/>
</dbReference>